<keyword evidence="4" id="KW-1185">Reference proteome</keyword>
<dbReference type="RefSeq" id="WP_015954756.1">
    <property type="nucleotide sequence ID" value="NC_011729.1"/>
</dbReference>
<dbReference type="SUPFAM" id="SSF140869">
    <property type="entry name" value="GUN4-like"/>
    <property type="match status" value="1"/>
</dbReference>
<keyword evidence="1" id="KW-0732">Signal</keyword>
<reference evidence="4" key="1">
    <citation type="journal article" date="2011" name="MBio">
        <title>Novel metabolic attributes of the genus Cyanothece, comprising a group of unicellular nitrogen-fixing Cyanobacteria.</title>
        <authorList>
            <person name="Bandyopadhyay A."/>
            <person name="Elvitigala T."/>
            <person name="Welsh E."/>
            <person name="Stockel J."/>
            <person name="Liberton M."/>
            <person name="Min H."/>
            <person name="Sherman L.A."/>
            <person name="Pakrasi H.B."/>
        </authorList>
    </citation>
    <scope>NUCLEOTIDE SEQUENCE [LARGE SCALE GENOMIC DNA]</scope>
    <source>
        <strain evidence="4">PCC 7424</strain>
    </source>
</reference>
<dbReference type="Gene3D" id="1.25.40.620">
    <property type="match status" value="1"/>
</dbReference>
<dbReference type="GO" id="GO:0046906">
    <property type="term" value="F:tetrapyrrole binding"/>
    <property type="evidence" value="ECO:0007669"/>
    <property type="project" value="TreeGrafter"/>
</dbReference>
<feature type="chain" id="PRO_5002858420" evidence="1">
    <location>
        <begin position="21"/>
        <end position="203"/>
    </location>
</feature>
<dbReference type="AlphaFoldDB" id="B7K7V9"/>
<dbReference type="PANTHER" id="PTHR34800">
    <property type="entry name" value="TETRAPYRROLE-BINDING PROTEIN, CHLOROPLASTIC"/>
    <property type="match status" value="1"/>
</dbReference>
<dbReference type="Pfam" id="PF05419">
    <property type="entry name" value="GUN4"/>
    <property type="match status" value="1"/>
</dbReference>
<dbReference type="STRING" id="65393.PCC7424_2743"/>
<dbReference type="HOGENOM" id="CLU_067449_2_0_3"/>
<dbReference type="EMBL" id="CP001291">
    <property type="protein sequence ID" value="ACK71155.1"/>
    <property type="molecule type" value="Genomic_DNA"/>
</dbReference>
<protein>
    <submittedName>
        <fullName evidence="3">GUN4 domain protein</fullName>
    </submittedName>
</protein>
<evidence type="ECO:0000256" key="1">
    <source>
        <dbReference type="SAM" id="SignalP"/>
    </source>
</evidence>
<dbReference type="GO" id="GO:0030288">
    <property type="term" value="C:outer membrane-bounded periplasmic space"/>
    <property type="evidence" value="ECO:0007669"/>
    <property type="project" value="TreeGrafter"/>
</dbReference>
<dbReference type="InterPro" id="IPR008629">
    <property type="entry name" value="GUN4-like"/>
</dbReference>
<dbReference type="eggNOG" id="COG0515">
    <property type="taxonomic scope" value="Bacteria"/>
</dbReference>
<evidence type="ECO:0000313" key="4">
    <source>
        <dbReference type="Proteomes" id="UP000002384"/>
    </source>
</evidence>
<dbReference type="KEGG" id="cyc:PCC7424_2743"/>
<organism evidence="3 4">
    <name type="scientific">Gloeothece citriformis (strain PCC 7424)</name>
    <name type="common">Cyanothece sp. (strain PCC 7424)</name>
    <dbReference type="NCBI Taxonomy" id="65393"/>
    <lineage>
        <taxon>Bacteria</taxon>
        <taxon>Bacillati</taxon>
        <taxon>Cyanobacteriota</taxon>
        <taxon>Cyanophyceae</taxon>
        <taxon>Oscillatoriophycideae</taxon>
        <taxon>Chroococcales</taxon>
        <taxon>Aphanothecaceae</taxon>
        <taxon>Gloeothece</taxon>
        <taxon>Gloeothece citriformis</taxon>
    </lineage>
</organism>
<evidence type="ECO:0000259" key="2">
    <source>
        <dbReference type="Pfam" id="PF05419"/>
    </source>
</evidence>
<proteinExistence type="predicted"/>
<dbReference type="OrthoDB" id="7915178at2"/>
<gene>
    <name evidence="3" type="ordered locus">PCC7424_2743</name>
</gene>
<dbReference type="PANTHER" id="PTHR34800:SF1">
    <property type="entry name" value="TETRAPYRROLE-BINDING PROTEIN, CHLOROPLASTIC"/>
    <property type="match status" value="1"/>
</dbReference>
<evidence type="ECO:0000313" key="3">
    <source>
        <dbReference type="EMBL" id="ACK71155.1"/>
    </source>
</evidence>
<dbReference type="Gene3D" id="1.10.10.1770">
    <property type="entry name" value="Gun4-like"/>
    <property type="match status" value="1"/>
</dbReference>
<dbReference type="InterPro" id="IPR037215">
    <property type="entry name" value="GUN4-like_sf"/>
</dbReference>
<feature type="domain" description="GUN4-like" evidence="2">
    <location>
        <begin position="40"/>
        <end position="170"/>
    </location>
</feature>
<name>B7K7V9_GLOC7</name>
<dbReference type="Proteomes" id="UP000002384">
    <property type="component" value="Chromosome"/>
</dbReference>
<sequence length="203" mass="23359">MKRLFLALALSLVPFIDVTAQPSFQTAPSSRSQQALISPETKVDYSRLQTLLAEGNWRGANDETFLLLLKAANRDKQGWVTIEDVRKLPCWDLQTLDNLWTRYSQGRFGFSTQFQIFVATGNRPGRLAAIENYEKFGDEIGWRKNNDWIQFKENLDYSLNAPIGHLPSPRQEYQLSGARLEYTTLTERMVQCNLVSQPNIQKR</sequence>
<dbReference type="CDD" id="cd16383">
    <property type="entry name" value="GUN4"/>
    <property type="match status" value="1"/>
</dbReference>
<feature type="signal peptide" evidence="1">
    <location>
        <begin position="1"/>
        <end position="20"/>
    </location>
</feature>
<accession>B7K7V9</accession>